<evidence type="ECO:0000313" key="10">
    <source>
        <dbReference type="EMBL" id="MBO1830441.1"/>
    </source>
</evidence>
<comment type="catalytic activity">
    <reaction evidence="6 7">
        <text>(2S)-2-hydroxy-3-oxobutyl phosphate + 5-amino-6-(D-ribitylamino)uracil = 6,7-dimethyl-8-(1-D-ribityl)lumazine + phosphate + 2 H2O + H(+)</text>
        <dbReference type="Rhea" id="RHEA:26152"/>
        <dbReference type="ChEBI" id="CHEBI:15377"/>
        <dbReference type="ChEBI" id="CHEBI:15378"/>
        <dbReference type="ChEBI" id="CHEBI:15934"/>
        <dbReference type="ChEBI" id="CHEBI:43474"/>
        <dbReference type="ChEBI" id="CHEBI:58201"/>
        <dbReference type="ChEBI" id="CHEBI:58830"/>
        <dbReference type="EC" id="2.5.1.78"/>
    </reaction>
</comment>
<dbReference type="PANTHER" id="PTHR21058">
    <property type="entry name" value="6,7-DIMETHYL-8-RIBITYLLUMAZINE SYNTHASE DMRL SYNTHASE LUMAZINE SYNTHASE"/>
    <property type="match status" value="1"/>
</dbReference>
<dbReference type="Proteomes" id="UP001220209">
    <property type="component" value="Chromosome 1"/>
</dbReference>
<dbReference type="Pfam" id="PF00885">
    <property type="entry name" value="DMRL_synthase"/>
    <property type="match status" value="1"/>
</dbReference>
<reference evidence="10 20" key="5">
    <citation type="submission" date="2021-03" db="EMBL/GenBank/DDBJ databases">
        <title>Clinical course, treatment and visual outcome of an outbreak of Burkholderia contaminans endophthalmitis following cataract surgery.</title>
        <authorList>
            <person name="Lind C."/>
            <person name="Olsen K."/>
            <person name="Angelsen N.K."/>
            <person name="Krefting E.A."/>
            <person name="Fossen K."/>
            <person name="Gravningen K."/>
            <person name="Depoorter E."/>
            <person name="Vandamme P."/>
            <person name="Bertelsen G."/>
        </authorList>
    </citation>
    <scope>NUCLEOTIDE SEQUENCE [LARGE SCALE GENOMIC DNA]</scope>
    <source>
        <strain evidence="10 20">51242556</strain>
    </source>
</reference>
<dbReference type="KEGG" id="bcon:NL30_11035"/>
<dbReference type="EMBL" id="JAENIB010000008">
    <property type="protein sequence ID" value="MBK1932411.1"/>
    <property type="molecule type" value="Genomic_DNA"/>
</dbReference>
<feature type="binding site" evidence="7">
    <location>
        <position position="24"/>
    </location>
    <ligand>
        <name>5-amino-6-(D-ribitylamino)uracil</name>
        <dbReference type="ChEBI" id="CHEBI:15934"/>
    </ligand>
</feature>
<evidence type="ECO:0000256" key="3">
    <source>
        <dbReference type="ARBA" id="ARBA00012664"/>
    </source>
</evidence>
<dbReference type="Gene3D" id="3.40.50.960">
    <property type="entry name" value="Lumazine/riboflavin synthase"/>
    <property type="match status" value="1"/>
</dbReference>
<keyword evidence="5 7" id="KW-0808">Transferase</keyword>
<dbReference type="GeneID" id="93192807"/>
<comment type="similarity">
    <text evidence="2 7">Belongs to the DMRL synthase family.</text>
</comment>
<dbReference type="OrthoDB" id="9809709at2"/>
<evidence type="ECO:0000313" key="19">
    <source>
        <dbReference type="Proteomes" id="UP000494182"/>
    </source>
</evidence>
<reference evidence="15 21" key="6">
    <citation type="submission" date="2021-12" db="EMBL/GenBank/DDBJ databases">
        <title>Genomic and phenotypic characterization of three Burkholderia contaminans isolates recovered from different sources.</title>
        <authorList>
            <person name="Lopez De Volder A."/>
            <person name="Fan Y."/>
            <person name="Nunvar J."/>
            <person name="Herrera T."/>
            <person name="Timp W."/>
            <person name="Degrossi J."/>
        </authorList>
    </citation>
    <scope>NUCLEOTIDE SEQUENCE [LARGE SCALE GENOMIC DNA]</scope>
    <source>
        <strain evidence="15 21">LMG 23361</strain>
    </source>
</reference>
<dbReference type="RefSeq" id="WP_039371042.1">
    <property type="nucleotide sequence ID" value="NZ_AP018358.1"/>
</dbReference>
<protein>
    <recommendedName>
        <fullName evidence="3 7">6,7-dimethyl-8-ribityllumazine synthase</fullName>
        <shortName evidence="7">DMRL synthase</shortName>
        <shortName evidence="7">LS</shortName>
        <shortName evidence="7">Lumazine synthase</shortName>
        <ecNumber evidence="3 7">2.5.1.78</ecNumber>
    </recommendedName>
</protein>
<dbReference type="InterPro" id="IPR002180">
    <property type="entry name" value="LS/RS"/>
</dbReference>
<dbReference type="PANTHER" id="PTHR21058:SF0">
    <property type="entry name" value="6,7-DIMETHYL-8-RIBITYLLUMAZINE SYNTHASE"/>
    <property type="match status" value="1"/>
</dbReference>
<dbReference type="Proteomes" id="UP000611459">
    <property type="component" value="Unassembled WGS sequence"/>
</dbReference>
<evidence type="ECO:0000256" key="4">
    <source>
        <dbReference type="ARBA" id="ARBA00022619"/>
    </source>
</evidence>
<dbReference type="AlphaFoldDB" id="A0A0G3YQM4"/>
<accession>A0A0G3YQM4</accession>
<evidence type="ECO:0000313" key="11">
    <source>
        <dbReference type="EMBL" id="POZ84404.1"/>
    </source>
</evidence>
<feature type="binding site" evidence="7">
    <location>
        <position position="129"/>
    </location>
    <ligand>
        <name>(2S)-2-hydroxy-3-oxobutyl phosphate</name>
        <dbReference type="ChEBI" id="CHEBI:58830"/>
    </ligand>
</feature>
<evidence type="ECO:0000256" key="6">
    <source>
        <dbReference type="ARBA" id="ARBA00048785"/>
    </source>
</evidence>
<feature type="compositionally biased region" description="Acidic residues" evidence="8">
    <location>
        <begin position="154"/>
        <end position="171"/>
    </location>
</feature>
<feature type="active site" description="Proton donor" evidence="7">
    <location>
        <position position="90"/>
    </location>
</feature>
<evidence type="ECO:0000256" key="7">
    <source>
        <dbReference type="HAMAP-Rule" id="MF_00178"/>
    </source>
</evidence>
<keyword evidence="4 7" id="KW-0686">Riboflavin biosynthesis</keyword>
<comment type="pathway">
    <text evidence="1 7">Cofactor biosynthesis; riboflavin biosynthesis; riboflavin from 2-hydroxy-3-oxobutyl phosphate and 5-amino-6-(D-ribitylamino)uracil: step 1/2.</text>
</comment>
<dbReference type="NCBIfam" id="TIGR00114">
    <property type="entry name" value="lumazine-synth"/>
    <property type="match status" value="1"/>
</dbReference>
<dbReference type="InterPro" id="IPR036467">
    <property type="entry name" value="LS/RS_sf"/>
</dbReference>
<dbReference type="UniPathway" id="UPA00275">
    <property type="reaction ID" value="UER00404"/>
</dbReference>
<reference evidence="14 19" key="3">
    <citation type="submission" date="2019-09" db="EMBL/GenBank/DDBJ databases">
        <authorList>
            <person name="Depoorter E."/>
        </authorList>
    </citation>
    <scope>NUCLEOTIDE SEQUENCE [LARGE SCALE GENOMIC DNA]</scope>
    <source>
        <strain evidence="14">R-71171</strain>
    </source>
</reference>
<evidence type="ECO:0000313" key="20">
    <source>
        <dbReference type="Proteomes" id="UP000664048"/>
    </source>
</evidence>
<feature type="binding site" evidence="7">
    <location>
        <position position="115"/>
    </location>
    <ligand>
        <name>5-amino-6-(D-ribitylamino)uracil</name>
        <dbReference type="ChEBI" id="CHEBI:15934"/>
    </ligand>
</feature>
<evidence type="ECO:0000313" key="9">
    <source>
        <dbReference type="EMBL" id="MBK1932411.1"/>
    </source>
</evidence>
<dbReference type="InterPro" id="IPR034964">
    <property type="entry name" value="LS"/>
</dbReference>
<evidence type="ECO:0000256" key="2">
    <source>
        <dbReference type="ARBA" id="ARBA00007424"/>
    </source>
</evidence>
<evidence type="ECO:0000313" key="16">
    <source>
        <dbReference type="Proteomes" id="UP000238655"/>
    </source>
</evidence>
<feature type="region of interest" description="Disordered" evidence="8">
    <location>
        <begin position="150"/>
        <end position="171"/>
    </location>
</feature>
<dbReference type="GO" id="GO:0009231">
    <property type="term" value="P:riboflavin biosynthetic process"/>
    <property type="evidence" value="ECO:0007669"/>
    <property type="project" value="UniProtKB-UniRule"/>
</dbReference>
<reference evidence="17 18" key="2">
    <citation type="submission" date="2018-08" db="EMBL/GenBank/DDBJ databases">
        <title>Comparative analysis of Burkholderia isolates from Puerto Rico.</title>
        <authorList>
            <person name="Hall C."/>
            <person name="Sahl J."/>
            <person name="Wagner D."/>
        </authorList>
    </citation>
    <scope>NUCLEOTIDE SEQUENCE [LARGE SCALE GENOMIC DNA]</scope>
    <source>
        <strain evidence="13 17">Bp9001</strain>
        <strain evidence="12 18">Bp9025</strain>
    </source>
</reference>
<reference evidence="9" key="4">
    <citation type="submission" date="2021-01" db="EMBL/GenBank/DDBJ databases">
        <title>Outbreak of Burkholderia contaminns endophthalmitis traced to a clinical ventilation system.</title>
        <authorList>
            <person name="Lipuma J."/>
            <person name="Spilker T."/>
            <person name="Kratholm J."/>
        </authorList>
    </citation>
    <scope>NUCLEOTIDE SEQUENCE</scope>
    <source>
        <strain evidence="9">HI4954</strain>
    </source>
</reference>
<dbReference type="EC" id="2.5.1.78" evidence="3 7"/>
<dbReference type="EMBL" id="CABVQT010000006">
    <property type="protein sequence ID" value="VWD16577.1"/>
    <property type="molecule type" value="Genomic_DNA"/>
</dbReference>
<dbReference type="Proteomes" id="UP000277921">
    <property type="component" value="Unassembled WGS sequence"/>
</dbReference>
<dbReference type="GO" id="GO:0000906">
    <property type="term" value="F:6,7-dimethyl-8-ribityllumazine synthase activity"/>
    <property type="evidence" value="ECO:0007669"/>
    <property type="project" value="UniProtKB-UniRule"/>
</dbReference>
<dbReference type="GO" id="GO:0005829">
    <property type="term" value="C:cytosol"/>
    <property type="evidence" value="ECO:0007669"/>
    <property type="project" value="TreeGrafter"/>
</dbReference>
<feature type="binding site" evidence="7">
    <location>
        <begin position="82"/>
        <end position="84"/>
    </location>
    <ligand>
        <name>5-amino-6-(D-ribitylamino)uracil</name>
        <dbReference type="ChEBI" id="CHEBI:15934"/>
    </ligand>
</feature>
<evidence type="ECO:0000313" key="15">
    <source>
        <dbReference type="EMBL" id="WFN15996.1"/>
    </source>
</evidence>
<dbReference type="SUPFAM" id="SSF52121">
    <property type="entry name" value="Lumazine synthase"/>
    <property type="match status" value="1"/>
</dbReference>
<sequence length="171" mass="18445">MEIGQYQPNLEGDGLRIGIVQSRFNEPVCNGLADACVEELERLGVTGEDVLLVSVPGALEIPLALQKLAESGQFDALIALGAVIRGETYHFELVSNESGAGITRIGLDFNLPIANAVLTTENDEQAVARMTEKGRDAARVAVEMANLTMALDQLGDDDEDEEEEDDEEERA</sequence>
<evidence type="ECO:0000256" key="5">
    <source>
        <dbReference type="ARBA" id="ARBA00022679"/>
    </source>
</evidence>
<dbReference type="CDD" id="cd09209">
    <property type="entry name" value="Lumazine_synthase-I"/>
    <property type="match status" value="1"/>
</dbReference>
<dbReference type="Proteomes" id="UP000664048">
    <property type="component" value="Unassembled WGS sequence"/>
</dbReference>
<feature type="binding site" evidence="7">
    <location>
        <begin position="87"/>
        <end position="88"/>
    </location>
    <ligand>
        <name>(2S)-2-hydroxy-3-oxobutyl phosphate</name>
        <dbReference type="ChEBI" id="CHEBI:58830"/>
    </ligand>
</feature>
<dbReference type="Proteomes" id="UP000269271">
    <property type="component" value="Unassembled WGS sequence"/>
</dbReference>
<organism evidence="13 17">
    <name type="scientific">Burkholderia contaminans</name>
    <dbReference type="NCBI Taxonomy" id="488447"/>
    <lineage>
        <taxon>Bacteria</taxon>
        <taxon>Pseudomonadati</taxon>
        <taxon>Pseudomonadota</taxon>
        <taxon>Betaproteobacteria</taxon>
        <taxon>Burkholderiales</taxon>
        <taxon>Burkholderiaceae</taxon>
        <taxon>Burkholderia</taxon>
        <taxon>Burkholderia cepacia complex</taxon>
    </lineage>
</organism>
<dbReference type="EMBL" id="JAGEMX010000004">
    <property type="protein sequence ID" value="MBO1830441.1"/>
    <property type="molecule type" value="Genomic_DNA"/>
</dbReference>
<dbReference type="HAMAP" id="MF_00178">
    <property type="entry name" value="Lumazine_synth"/>
    <property type="match status" value="1"/>
</dbReference>
<gene>
    <name evidence="7 15" type="primary">ribH</name>
    <name evidence="14" type="ORF">BCO71171_02887</name>
    <name evidence="11" type="ORF">C3743_30975</name>
    <name evidence="13" type="ORF">DF037_03965</name>
    <name evidence="12" type="ORF">DF051_07610</name>
    <name evidence="10" type="ORF">J4M89_13715</name>
    <name evidence="9" type="ORF">JIN94_21185</name>
    <name evidence="15" type="ORF">LXE91_09555</name>
</gene>
<evidence type="ECO:0000313" key="17">
    <source>
        <dbReference type="Proteomes" id="UP000269271"/>
    </source>
</evidence>
<evidence type="ECO:0000313" key="12">
    <source>
        <dbReference type="EMBL" id="RQT20088.1"/>
    </source>
</evidence>
<dbReference type="GO" id="GO:0009349">
    <property type="term" value="C:riboflavin synthase complex"/>
    <property type="evidence" value="ECO:0007669"/>
    <property type="project" value="UniProtKB-UniRule"/>
</dbReference>
<dbReference type="EMBL" id="PQVP01000002">
    <property type="protein sequence ID" value="POZ84404.1"/>
    <property type="molecule type" value="Genomic_DNA"/>
</dbReference>
<dbReference type="Proteomes" id="UP000494182">
    <property type="component" value="Unassembled WGS sequence"/>
</dbReference>
<evidence type="ECO:0000313" key="18">
    <source>
        <dbReference type="Proteomes" id="UP000277921"/>
    </source>
</evidence>
<dbReference type="EMBL" id="CP090640">
    <property type="protein sequence ID" value="WFN15996.1"/>
    <property type="molecule type" value="Genomic_DNA"/>
</dbReference>
<feature type="binding site" evidence="7">
    <location>
        <begin position="58"/>
        <end position="60"/>
    </location>
    <ligand>
        <name>5-amino-6-(D-ribitylamino)uracil</name>
        <dbReference type="ChEBI" id="CHEBI:15934"/>
    </ligand>
</feature>
<evidence type="ECO:0000313" key="13">
    <source>
        <dbReference type="EMBL" id="RQT36180.1"/>
    </source>
</evidence>
<proteinExistence type="inferred from homology"/>
<dbReference type="EMBL" id="QTQX01000002">
    <property type="protein sequence ID" value="RQT36180.1"/>
    <property type="molecule type" value="Genomic_DNA"/>
</dbReference>
<evidence type="ECO:0000313" key="21">
    <source>
        <dbReference type="Proteomes" id="UP001220209"/>
    </source>
</evidence>
<evidence type="ECO:0000313" key="14">
    <source>
        <dbReference type="EMBL" id="VWD16577.1"/>
    </source>
</evidence>
<keyword evidence="20" id="KW-1185">Reference proteome</keyword>
<evidence type="ECO:0000256" key="1">
    <source>
        <dbReference type="ARBA" id="ARBA00004917"/>
    </source>
</evidence>
<reference evidence="11 16" key="1">
    <citation type="submission" date="2018-01" db="EMBL/GenBank/DDBJ databases">
        <title>Successful Treatment of Persistent Burkholderia cepacia Bacteremia with Ceftazidime-Avibactam.</title>
        <authorList>
            <person name="Tamma P."/>
            <person name="Fan Y."/>
            <person name="Bergman Y."/>
            <person name="Sick-Samuels A."/>
            <person name="Hsu A."/>
            <person name="Timp W."/>
            <person name="Simner P."/>
        </authorList>
    </citation>
    <scope>NUCLEOTIDE SEQUENCE [LARGE SCALE GENOMIC DNA]</scope>
    <source>
        <strain evidence="11 16">170816</strain>
    </source>
</reference>
<dbReference type="Proteomes" id="UP000238655">
    <property type="component" value="Chromosome 1"/>
</dbReference>
<dbReference type="EMBL" id="QTQV01000003">
    <property type="protein sequence ID" value="RQT20088.1"/>
    <property type="molecule type" value="Genomic_DNA"/>
</dbReference>
<comment type="function">
    <text evidence="7">Catalyzes the formation of 6,7-dimethyl-8-ribityllumazine by condensation of 5-amino-6-(D-ribitylamino)uracil with 3,4-dihydroxy-2-butanone 4-phosphate. This is the penultimate step in the biosynthesis of riboflavin.</text>
</comment>
<name>A0A0G3YQM4_9BURK</name>
<evidence type="ECO:0000256" key="8">
    <source>
        <dbReference type="SAM" id="MobiDB-lite"/>
    </source>
</evidence>